<dbReference type="AlphaFoldDB" id="A0A1D2M849"/>
<keyword evidence="2" id="KW-1185">Reference proteome</keyword>
<proteinExistence type="predicted"/>
<comment type="caution">
    <text evidence="1">The sequence shown here is derived from an EMBL/GenBank/DDBJ whole genome shotgun (WGS) entry which is preliminary data.</text>
</comment>
<sequence length="82" mass="9539">MSFHPHVAFGYRLRKRKGTWEHLVLKDKCHVNGQIKLNPPFHIDYTSRRGPLIVFGTTRLEVIGTESEKLLDLVLRKILTES</sequence>
<reference evidence="1 2" key="1">
    <citation type="journal article" date="2016" name="Genome Biol. Evol.">
        <title>Gene Family Evolution Reflects Adaptation to Soil Environmental Stressors in the Genome of the Collembolan Orchesella cincta.</title>
        <authorList>
            <person name="Faddeeva-Vakhrusheva A."/>
            <person name="Derks M.F."/>
            <person name="Anvar S.Y."/>
            <person name="Agamennone V."/>
            <person name="Suring W."/>
            <person name="Smit S."/>
            <person name="van Straalen N.M."/>
            <person name="Roelofs D."/>
        </authorList>
    </citation>
    <scope>NUCLEOTIDE SEQUENCE [LARGE SCALE GENOMIC DNA]</scope>
    <source>
        <tissue evidence="1">Mixed pool</tissue>
    </source>
</reference>
<dbReference type="Proteomes" id="UP000094527">
    <property type="component" value="Unassembled WGS sequence"/>
</dbReference>
<evidence type="ECO:0000313" key="1">
    <source>
        <dbReference type="EMBL" id="ODM89135.1"/>
    </source>
</evidence>
<name>A0A1D2M849_ORCCI</name>
<gene>
    <name evidence="1" type="ORF">Ocin01_17546</name>
</gene>
<organism evidence="1 2">
    <name type="scientific">Orchesella cincta</name>
    <name type="common">Springtail</name>
    <name type="synonym">Podura cincta</name>
    <dbReference type="NCBI Taxonomy" id="48709"/>
    <lineage>
        <taxon>Eukaryota</taxon>
        <taxon>Metazoa</taxon>
        <taxon>Ecdysozoa</taxon>
        <taxon>Arthropoda</taxon>
        <taxon>Hexapoda</taxon>
        <taxon>Collembola</taxon>
        <taxon>Entomobryomorpha</taxon>
        <taxon>Entomobryoidea</taxon>
        <taxon>Orchesellidae</taxon>
        <taxon>Orchesellinae</taxon>
        <taxon>Orchesella</taxon>
    </lineage>
</organism>
<accession>A0A1D2M849</accession>
<protein>
    <submittedName>
        <fullName evidence="1">Uncharacterized protein</fullName>
    </submittedName>
</protein>
<dbReference type="EMBL" id="LJIJ01002874">
    <property type="protein sequence ID" value="ODM89135.1"/>
    <property type="molecule type" value="Genomic_DNA"/>
</dbReference>
<evidence type="ECO:0000313" key="2">
    <source>
        <dbReference type="Proteomes" id="UP000094527"/>
    </source>
</evidence>